<organism evidence="2 3">
    <name type="scientific">Salinimicrobium profundisediminis</name>
    <dbReference type="NCBI Taxonomy" id="2994553"/>
    <lineage>
        <taxon>Bacteria</taxon>
        <taxon>Pseudomonadati</taxon>
        <taxon>Bacteroidota</taxon>
        <taxon>Flavobacteriia</taxon>
        <taxon>Flavobacteriales</taxon>
        <taxon>Flavobacteriaceae</taxon>
        <taxon>Salinimicrobium</taxon>
    </lineage>
</organism>
<keyword evidence="3" id="KW-1185">Reference proteome</keyword>
<evidence type="ECO:0000313" key="3">
    <source>
        <dbReference type="Proteomes" id="UP001148482"/>
    </source>
</evidence>
<feature type="transmembrane region" description="Helical" evidence="1">
    <location>
        <begin position="64"/>
        <end position="82"/>
    </location>
</feature>
<protein>
    <submittedName>
        <fullName evidence="2">Uncharacterized protein</fullName>
    </submittedName>
</protein>
<comment type="caution">
    <text evidence="2">The sequence shown here is derived from an EMBL/GenBank/DDBJ whole genome shotgun (WGS) entry which is preliminary data.</text>
</comment>
<proteinExistence type="predicted"/>
<keyword evidence="1" id="KW-0472">Membrane</keyword>
<dbReference type="EMBL" id="JAPJDA010000036">
    <property type="protein sequence ID" value="MCX2839771.1"/>
    <property type="molecule type" value="Genomic_DNA"/>
</dbReference>
<dbReference type="RefSeq" id="WP_266071184.1">
    <property type="nucleotide sequence ID" value="NZ_JAPJDA010000036.1"/>
</dbReference>
<keyword evidence="1" id="KW-1133">Transmembrane helix</keyword>
<feature type="transmembrane region" description="Helical" evidence="1">
    <location>
        <begin position="42"/>
        <end position="59"/>
    </location>
</feature>
<name>A0A9X3CZW9_9FLAO</name>
<reference evidence="2" key="1">
    <citation type="submission" date="2022-11" db="EMBL/GenBank/DDBJ databases">
        <title>Salinimicrobium profundisediminis sp. nov., isolated from deep-sea sediment of the Mariana Trench.</title>
        <authorList>
            <person name="Fu H."/>
        </authorList>
    </citation>
    <scope>NUCLEOTIDE SEQUENCE</scope>
    <source>
        <strain evidence="2">MT39</strain>
    </source>
</reference>
<evidence type="ECO:0000313" key="2">
    <source>
        <dbReference type="EMBL" id="MCX2839771.1"/>
    </source>
</evidence>
<sequence>MKILISILLLTHAILHLMGVVKAVHEDFLPTLSRSINKLEGILWLTSAVLIFIADVYFLMASNYWPILAIIGAILSQFLITLNWQDAKYGTILNLLILGISFPALT</sequence>
<dbReference type="AlphaFoldDB" id="A0A9X3CZW9"/>
<keyword evidence="1" id="KW-0812">Transmembrane</keyword>
<accession>A0A9X3CZW9</accession>
<gene>
    <name evidence="2" type="ORF">OQ279_16620</name>
</gene>
<evidence type="ECO:0000256" key="1">
    <source>
        <dbReference type="SAM" id="Phobius"/>
    </source>
</evidence>
<dbReference type="Proteomes" id="UP001148482">
    <property type="component" value="Unassembled WGS sequence"/>
</dbReference>